<protein>
    <submittedName>
        <fullName evidence="1">Uncharacterized protein</fullName>
    </submittedName>
</protein>
<dbReference type="AlphaFoldDB" id="A0ABD0VKV9"/>
<evidence type="ECO:0000313" key="1">
    <source>
        <dbReference type="EMBL" id="KAL0925764.1"/>
    </source>
</evidence>
<proteinExistence type="predicted"/>
<accession>A0ABD0VKV9</accession>
<comment type="caution">
    <text evidence="1">The sequence shown here is derived from an EMBL/GenBank/DDBJ whole genome shotgun (WGS) entry which is preliminary data.</text>
</comment>
<keyword evidence="2" id="KW-1185">Reference proteome</keyword>
<sequence length="238" mass="26017">MGNDCAAVQSLTHDCAATQSLPHDCGMISRDDSHLTTSALWGAVRSPAICSVDDDQPYFMDLPMNKGHVVEDDKNGEEEDEKKLLCELGSISFLRNGESPFCYSTDALKTPFLIFPLVSWFTLASVATAGFTPLPLIIDPLVFVSPEKTLIRISAPRLVWWLPGYGIGKEGESHTKRRVRVSLRLADSEGQNGKQIAGRLSVLSKRRGSAELLAHDQQRWTSLSVYQEESGGGPLAAI</sequence>
<reference evidence="1 2" key="1">
    <citation type="journal article" date="2024" name="Plant Biotechnol. J.">
        <title>Dendrobium thyrsiflorum genome and its molecular insights into genes involved in important horticultural traits.</title>
        <authorList>
            <person name="Chen B."/>
            <person name="Wang J.Y."/>
            <person name="Zheng P.J."/>
            <person name="Li K.L."/>
            <person name="Liang Y.M."/>
            <person name="Chen X.F."/>
            <person name="Zhang C."/>
            <person name="Zhao X."/>
            <person name="He X."/>
            <person name="Zhang G.Q."/>
            <person name="Liu Z.J."/>
            <person name="Xu Q."/>
        </authorList>
    </citation>
    <scope>NUCLEOTIDE SEQUENCE [LARGE SCALE GENOMIC DNA]</scope>
    <source>
        <strain evidence="1">GZMU011</strain>
    </source>
</reference>
<name>A0ABD0VKV9_DENTH</name>
<dbReference type="Proteomes" id="UP001552299">
    <property type="component" value="Unassembled WGS sequence"/>
</dbReference>
<dbReference type="EMBL" id="JANQDX010000004">
    <property type="protein sequence ID" value="KAL0925764.1"/>
    <property type="molecule type" value="Genomic_DNA"/>
</dbReference>
<organism evidence="1 2">
    <name type="scientific">Dendrobium thyrsiflorum</name>
    <name type="common">Pinecone-like raceme dendrobium</name>
    <name type="synonym">Orchid</name>
    <dbReference type="NCBI Taxonomy" id="117978"/>
    <lineage>
        <taxon>Eukaryota</taxon>
        <taxon>Viridiplantae</taxon>
        <taxon>Streptophyta</taxon>
        <taxon>Embryophyta</taxon>
        <taxon>Tracheophyta</taxon>
        <taxon>Spermatophyta</taxon>
        <taxon>Magnoliopsida</taxon>
        <taxon>Liliopsida</taxon>
        <taxon>Asparagales</taxon>
        <taxon>Orchidaceae</taxon>
        <taxon>Epidendroideae</taxon>
        <taxon>Malaxideae</taxon>
        <taxon>Dendrobiinae</taxon>
        <taxon>Dendrobium</taxon>
    </lineage>
</organism>
<evidence type="ECO:0000313" key="2">
    <source>
        <dbReference type="Proteomes" id="UP001552299"/>
    </source>
</evidence>
<gene>
    <name evidence="1" type="ORF">M5K25_004134</name>
</gene>